<evidence type="ECO:0000313" key="2">
    <source>
        <dbReference type="EMBL" id="CAA7393252.1"/>
    </source>
</evidence>
<feature type="region of interest" description="Disordered" evidence="1">
    <location>
        <begin position="1"/>
        <end position="32"/>
    </location>
</feature>
<organism evidence="2 3">
    <name type="scientific">Spirodela intermedia</name>
    <name type="common">Intermediate duckweed</name>
    <dbReference type="NCBI Taxonomy" id="51605"/>
    <lineage>
        <taxon>Eukaryota</taxon>
        <taxon>Viridiplantae</taxon>
        <taxon>Streptophyta</taxon>
        <taxon>Embryophyta</taxon>
        <taxon>Tracheophyta</taxon>
        <taxon>Spermatophyta</taxon>
        <taxon>Magnoliopsida</taxon>
        <taxon>Liliopsida</taxon>
        <taxon>Araceae</taxon>
        <taxon>Lemnoideae</taxon>
        <taxon>Spirodela</taxon>
    </lineage>
</organism>
<dbReference type="Proteomes" id="UP000663760">
    <property type="component" value="Chromosome 3"/>
</dbReference>
<evidence type="ECO:0000313" key="3">
    <source>
        <dbReference type="Proteomes" id="UP000663760"/>
    </source>
</evidence>
<reference evidence="2" key="1">
    <citation type="submission" date="2020-02" db="EMBL/GenBank/DDBJ databases">
        <authorList>
            <person name="Scholz U."/>
            <person name="Mascher M."/>
            <person name="Fiebig A."/>
        </authorList>
    </citation>
    <scope>NUCLEOTIDE SEQUENCE</scope>
</reference>
<name>A0A7I8K828_SPIIN</name>
<sequence length="86" mass="9976">MQGRWKAWKQSGRRRRLSPSRNSARQTGHSVVTTSPSPFLYLHTAIDRIAHSSSPSAVEEGGGGGAACWCWWWCWSWWCSCHWWRK</sequence>
<feature type="compositionally biased region" description="Polar residues" evidence="1">
    <location>
        <begin position="19"/>
        <end position="32"/>
    </location>
</feature>
<evidence type="ECO:0000256" key="1">
    <source>
        <dbReference type="SAM" id="MobiDB-lite"/>
    </source>
</evidence>
<keyword evidence="3" id="KW-1185">Reference proteome</keyword>
<dbReference type="AlphaFoldDB" id="A0A7I8K828"/>
<proteinExistence type="predicted"/>
<protein>
    <submittedName>
        <fullName evidence="2">Uncharacterized protein</fullName>
    </submittedName>
</protein>
<dbReference type="EMBL" id="LR746266">
    <property type="protein sequence ID" value="CAA7393252.1"/>
    <property type="molecule type" value="Genomic_DNA"/>
</dbReference>
<accession>A0A7I8K828</accession>
<gene>
    <name evidence="2" type="ORF">SI8410_03004031</name>
</gene>